<dbReference type="Proteomes" id="UP001233999">
    <property type="component" value="Unassembled WGS sequence"/>
</dbReference>
<feature type="non-terminal residue" evidence="1">
    <location>
        <position position="74"/>
    </location>
</feature>
<reference evidence="1" key="1">
    <citation type="journal article" date="2023" name="IScience">
        <title>Live-bearing cockroach genome reveals convergent evolutionary mechanisms linked to viviparity in insects and beyond.</title>
        <authorList>
            <person name="Fouks B."/>
            <person name="Harrison M.C."/>
            <person name="Mikhailova A.A."/>
            <person name="Marchal E."/>
            <person name="English S."/>
            <person name="Carruthers M."/>
            <person name="Jennings E.C."/>
            <person name="Chiamaka E.L."/>
            <person name="Frigard R.A."/>
            <person name="Pippel M."/>
            <person name="Attardo G.M."/>
            <person name="Benoit J.B."/>
            <person name="Bornberg-Bauer E."/>
            <person name="Tobe S.S."/>
        </authorList>
    </citation>
    <scope>NUCLEOTIDE SEQUENCE</scope>
    <source>
        <strain evidence="1">Stay&amp;Tobe</strain>
    </source>
</reference>
<feature type="non-terminal residue" evidence="1">
    <location>
        <position position="1"/>
    </location>
</feature>
<dbReference type="EMBL" id="JASPKZ010007742">
    <property type="protein sequence ID" value="KAJ9582779.1"/>
    <property type="molecule type" value="Genomic_DNA"/>
</dbReference>
<name>A0AAD8EAJ5_DIPPU</name>
<evidence type="ECO:0000313" key="2">
    <source>
        <dbReference type="Proteomes" id="UP001233999"/>
    </source>
</evidence>
<comment type="caution">
    <text evidence="1">The sequence shown here is derived from an EMBL/GenBank/DDBJ whole genome shotgun (WGS) entry which is preliminary data.</text>
</comment>
<organism evidence="1 2">
    <name type="scientific">Diploptera punctata</name>
    <name type="common">Pacific beetle cockroach</name>
    <dbReference type="NCBI Taxonomy" id="6984"/>
    <lineage>
        <taxon>Eukaryota</taxon>
        <taxon>Metazoa</taxon>
        <taxon>Ecdysozoa</taxon>
        <taxon>Arthropoda</taxon>
        <taxon>Hexapoda</taxon>
        <taxon>Insecta</taxon>
        <taxon>Pterygota</taxon>
        <taxon>Neoptera</taxon>
        <taxon>Polyneoptera</taxon>
        <taxon>Dictyoptera</taxon>
        <taxon>Blattodea</taxon>
        <taxon>Blaberoidea</taxon>
        <taxon>Blaberidae</taxon>
        <taxon>Diplopterinae</taxon>
        <taxon>Diploptera</taxon>
    </lineage>
</organism>
<sequence>AISLLPILNYYGPRNIKTSVEKAEPDVEIIKVGGESSMVNVFCVNVYDFFPRVVLPLPPVELYDILNILTEFQG</sequence>
<accession>A0AAD8EAJ5</accession>
<proteinExistence type="predicted"/>
<protein>
    <submittedName>
        <fullName evidence="1">Uncharacterized protein</fullName>
    </submittedName>
</protein>
<reference evidence="1" key="2">
    <citation type="submission" date="2023-05" db="EMBL/GenBank/DDBJ databases">
        <authorList>
            <person name="Fouks B."/>
        </authorList>
    </citation>
    <scope>NUCLEOTIDE SEQUENCE</scope>
    <source>
        <strain evidence="1">Stay&amp;Tobe</strain>
        <tissue evidence="1">Testes</tissue>
    </source>
</reference>
<gene>
    <name evidence="1" type="ORF">L9F63_022871</name>
</gene>
<keyword evidence="2" id="KW-1185">Reference proteome</keyword>
<dbReference type="AlphaFoldDB" id="A0AAD8EAJ5"/>
<evidence type="ECO:0000313" key="1">
    <source>
        <dbReference type="EMBL" id="KAJ9582779.1"/>
    </source>
</evidence>